<sequence>MTDAAASPALDFIAKTVTDHAVVLFMKGVPDQPRCGFSAVSVQILDHLGVEFIGVDVLQDDDLRQGIKTFTDWPTIPQLYVKGEFIGGSDIVREMFQSGELKTLFAEQGLIAA</sequence>
<gene>
    <name evidence="10" type="ORF">AQ619_05295</name>
</gene>
<name>A0A0P0NY11_9CAUL</name>
<dbReference type="InterPro" id="IPR033658">
    <property type="entry name" value="GRX_PICOT-like"/>
</dbReference>
<protein>
    <recommendedName>
        <fullName evidence="7">Glutaredoxin</fullName>
    </recommendedName>
</protein>
<dbReference type="OrthoDB" id="9804115at2"/>
<organism evidence="10 11">
    <name type="scientific">Caulobacter henricii</name>
    <dbReference type="NCBI Taxonomy" id="69395"/>
    <lineage>
        <taxon>Bacteria</taxon>
        <taxon>Pseudomonadati</taxon>
        <taxon>Pseudomonadota</taxon>
        <taxon>Alphaproteobacteria</taxon>
        <taxon>Caulobacterales</taxon>
        <taxon>Caulobacteraceae</taxon>
        <taxon>Caulobacter</taxon>
    </lineage>
</organism>
<keyword evidence="6" id="KW-0676">Redox-active center</keyword>
<dbReference type="Proteomes" id="UP000056905">
    <property type="component" value="Chromosome"/>
</dbReference>
<dbReference type="SUPFAM" id="SSF52833">
    <property type="entry name" value="Thioredoxin-like"/>
    <property type="match status" value="1"/>
</dbReference>
<dbReference type="PIRSF" id="PIRSF005894">
    <property type="entry name" value="Monothiol_GRX"/>
    <property type="match status" value="1"/>
</dbReference>
<keyword evidence="11" id="KW-1185">Reference proteome</keyword>
<reference evidence="10 11" key="1">
    <citation type="submission" date="2015-10" db="EMBL/GenBank/DDBJ databases">
        <title>Conservation of the essential genome among Caulobacter and Brevundimonas species.</title>
        <authorList>
            <person name="Scott D."/>
            <person name="Ely B."/>
        </authorList>
    </citation>
    <scope>NUCLEOTIDE SEQUENCE [LARGE SCALE GENOMIC DNA]</scope>
    <source>
        <strain evidence="10 11">CB4</strain>
    </source>
</reference>
<evidence type="ECO:0000256" key="5">
    <source>
        <dbReference type="ARBA" id="ARBA00023014"/>
    </source>
</evidence>
<dbReference type="AlphaFoldDB" id="A0A0P0NY11"/>
<evidence type="ECO:0000256" key="2">
    <source>
        <dbReference type="ARBA" id="ARBA00022714"/>
    </source>
</evidence>
<dbReference type="InterPro" id="IPR004480">
    <property type="entry name" value="Monothiol_GRX-rel"/>
</dbReference>
<evidence type="ECO:0000256" key="7">
    <source>
        <dbReference type="PIRNR" id="PIRNR005894"/>
    </source>
</evidence>
<dbReference type="GO" id="GO:0015036">
    <property type="term" value="F:disulfide oxidoreductase activity"/>
    <property type="evidence" value="ECO:0007669"/>
    <property type="project" value="InterPro"/>
</dbReference>
<dbReference type="InterPro" id="IPR014434">
    <property type="entry name" value="Monothiol_GRX"/>
</dbReference>
<keyword evidence="3 8" id="KW-0479">Metal-binding</keyword>
<dbReference type="KEGG" id="chq:AQ619_05295"/>
<feature type="binding site" evidence="8">
    <location>
        <position position="35"/>
    </location>
    <ligand>
        <name>[2Fe-2S] cluster</name>
        <dbReference type="ChEBI" id="CHEBI:190135"/>
        <note>ligand shared between dimeric partners</note>
    </ligand>
</feature>
<evidence type="ECO:0000256" key="4">
    <source>
        <dbReference type="ARBA" id="ARBA00023004"/>
    </source>
</evidence>
<dbReference type="RefSeq" id="WP_062145196.1">
    <property type="nucleotide sequence ID" value="NZ_CP013002.1"/>
</dbReference>
<keyword evidence="2 8" id="KW-0001">2Fe-2S</keyword>
<feature type="domain" description="Glutaredoxin" evidence="9">
    <location>
        <begin position="22"/>
        <end position="86"/>
    </location>
</feature>
<dbReference type="InterPro" id="IPR002109">
    <property type="entry name" value="Glutaredoxin"/>
</dbReference>
<dbReference type="InterPro" id="IPR036249">
    <property type="entry name" value="Thioredoxin-like_sf"/>
</dbReference>
<dbReference type="EMBL" id="CP013002">
    <property type="protein sequence ID" value="ALL12815.1"/>
    <property type="molecule type" value="Genomic_DNA"/>
</dbReference>
<evidence type="ECO:0000313" key="10">
    <source>
        <dbReference type="EMBL" id="ALL12815.1"/>
    </source>
</evidence>
<evidence type="ECO:0000256" key="6">
    <source>
        <dbReference type="ARBA" id="ARBA00023284"/>
    </source>
</evidence>
<keyword evidence="5 8" id="KW-0411">Iron-sulfur</keyword>
<evidence type="ECO:0000256" key="1">
    <source>
        <dbReference type="ARBA" id="ARBA00009630"/>
    </source>
</evidence>
<dbReference type="Pfam" id="PF00462">
    <property type="entry name" value="Glutaredoxin"/>
    <property type="match status" value="1"/>
</dbReference>
<dbReference type="CDD" id="cd03028">
    <property type="entry name" value="GRX_PICOT_like"/>
    <property type="match status" value="1"/>
</dbReference>
<dbReference type="PANTHER" id="PTHR10293">
    <property type="entry name" value="GLUTAREDOXIN FAMILY MEMBER"/>
    <property type="match status" value="1"/>
</dbReference>
<evidence type="ECO:0000313" key="11">
    <source>
        <dbReference type="Proteomes" id="UP000056905"/>
    </source>
</evidence>
<evidence type="ECO:0000256" key="8">
    <source>
        <dbReference type="PIRSR" id="PIRSR005894-2"/>
    </source>
</evidence>
<dbReference type="Gene3D" id="3.40.30.10">
    <property type="entry name" value="Glutaredoxin"/>
    <property type="match status" value="1"/>
</dbReference>
<evidence type="ECO:0000259" key="9">
    <source>
        <dbReference type="Pfam" id="PF00462"/>
    </source>
</evidence>
<dbReference type="NCBIfam" id="TIGR00365">
    <property type="entry name" value="Grx4 family monothiol glutaredoxin"/>
    <property type="match status" value="1"/>
</dbReference>
<dbReference type="PANTHER" id="PTHR10293:SF72">
    <property type="entry name" value="MONOTHIOL GLUTAREDOXIN-S14, CHLOROPLASTIC"/>
    <property type="match status" value="1"/>
</dbReference>
<dbReference type="STRING" id="69395.AQ619_05295"/>
<dbReference type="GO" id="GO:0046872">
    <property type="term" value="F:metal ion binding"/>
    <property type="evidence" value="ECO:0007669"/>
    <property type="project" value="UniProtKB-KW"/>
</dbReference>
<accession>A0A0P0NY11</accession>
<dbReference type="PROSITE" id="PS51354">
    <property type="entry name" value="GLUTAREDOXIN_2"/>
    <property type="match status" value="1"/>
</dbReference>
<dbReference type="GO" id="GO:0051537">
    <property type="term" value="F:2 iron, 2 sulfur cluster binding"/>
    <property type="evidence" value="ECO:0007669"/>
    <property type="project" value="UniProtKB-KW"/>
</dbReference>
<dbReference type="FunFam" id="3.40.30.10:FF:000005">
    <property type="entry name" value="Glutaredoxin 5"/>
    <property type="match status" value="1"/>
</dbReference>
<keyword evidence="4 8" id="KW-0408">Iron</keyword>
<evidence type="ECO:0000256" key="3">
    <source>
        <dbReference type="ARBA" id="ARBA00022723"/>
    </source>
</evidence>
<proteinExistence type="inferred from homology"/>
<comment type="similarity">
    <text evidence="1 7">Belongs to the glutaredoxin family. Monothiol subfamily.</text>
</comment>